<gene>
    <name evidence="8" type="ORF">BESB_073830</name>
</gene>
<feature type="region of interest" description="Disordered" evidence="7">
    <location>
        <begin position="792"/>
        <end position="1030"/>
    </location>
</feature>
<keyword evidence="5" id="KW-0804">Transcription</keyword>
<feature type="compositionally biased region" description="Basic and acidic residues" evidence="7">
    <location>
        <begin position="461"/>
        <end position="476"/>
    </location>
</feature>
<evidence type="ECO:0000256" key="1">
    <source>
        <dbReference type="ARBA" id="ARBA00004123"/>
    </source>
</evidence>
<dbReference type="VEuPathDB" id="ToxoDB:BESB_073830"/>
<protein>
    <submittedName>
        <fullName evidence="8">Uncharacterized protein</fullName>
    </submittedName>
</protein>
<feature type="compositionally biased region" description="Low complexity" evidence="7">
    <location>
        <begin position="908"/>
        <end position="946"/>
    </location>
</feature>
<evidence type="ECO:0000313" key="9">
    <source>
        <dbReference type="Proteomes" id="UP000224006"/>
    </source>
</evidence>
<feature type="compositionally biased region" description="Low complexity" evidence="7">
    <location>
        <begin position="798"/>
        <end position="850"/>
    </location>
</feature>
<feature type="compositionally biased region" description="Low complexity" evidence="7">
    <location>
        <begin position="954"/>
        <end position="988"/>
    </location>
</feature>
<comment type="subcellular location">
    <subcellularLocation>
        <location evidence="1">Nucleus</location>
    </subcellularLocation>
</comment>
<dbReference type="GO" id="GO:0003723">
    <property type="term" value="F:RNA binding"/>
    <property type="evidence" value="ECO:0007669"/>
    <property type="project" value="TreeGrafter"/>
</dbReference>
<feature type="region of interest" description="Disordered" evidence="7">
    <location>
        <begin position="1436"/>
        <end position="1899"/>
    </location>
</feature>
<evidence type="ECO:0000256" key="5">
    <source>
        <dbReference type="ARBA" id="ARBA00023163"/>
    </source>
</evidence>
<keyword evidence="9" id="KW-1185">Reference proteome</keyword>
<feature type="compositionally biased region" description="Basic and acidic residues" evidence="7">
    <location>
        <begin position="1549"/>
        <end position="1563"/>
    </location>
</feature>
<evidence type="ECO:0000256" key="4">
    <source>
        <dbReference type="ARBA" id="ARBA00023015"/>
    </source>
</evidence>
<dbReference type="GO" id="GO:0034244">
    <property type="term" value="P:negative regulation of transcription elongation by RNA polymerase II"/>
    <property type="evidence" value="ECO:0007669"/>
    <property type="project" value="TreeGrafter"/>
</dbReference>
<evidence type="ECO:0000256" key="3">
    <source>
        <dbReference type="ARBA" id="ARBA00022491"/>
    </source>
</evidence>
<feature type="compositionally biased region" description="Low complexity" evidence="7">
    <location>
        <begin position="1695"/>
        <end position="1731"/>
    </location>
</feature>
<evidence type="ECO:0000256" key="7">
    <source>
        <dbReference type="SAM" id="MobiDB-lite"/>
    </source>
</evidence>
<feature type="compositionally biased region" description="Low complexity" evidence="7">
    <location>
        <begin position="1669"/>
        <end position="1680"/>
    </location>
</feature>
<keyword evidence="4" id="KW-0805">Transcription regulation</keyword>
<feature type="compositionally biased region" description="Low complexity" evidence="7">
    <location>
        <begin position="1783"/>
        <end position="1800"/>
    </location>
</feature>
<feature type="region of interest" description="Disordered" evidence="7">
    <location>
        <begin position="736"/>
        <end position="767"/>
    </location>
</feature>
<feature type="compositionally biased region" description="Gly residues" evidence="7">
    <location>
        <begin position="757"/>
        <end position="767"/>
    </location>
</feature>
<dbReference type="OrthoDB" id="364993at2759"/>
<feature type="compositionally biased region" description="Gly residues" evidence="7">
    <location>
        <begin position="896"/>
        <end position="905"/>
    </location>
</feature>
<feature type="compositionally biased region" description="Low complexity" evidence="7">
    <location>
        <begin position="1603"/>
        <end position="1621"/>
    </location>
</feature>
<dbReference type="GO" id="GO:0032021">
    <property type="term" value="C:NELF complex"/>
    <property type="evidence" value="ECO:0007669"/>
    <property type="project" value="TreeGrafter"/>
</dbReference>
<keyword evidence="3" id="KW-0678">Repressor</keyword>
<feature type="region of interest" description="Disordered" evidence="7">
    <location>
        <begin position="186"/>
        <end position="227"/>
    </location>
</feature>
<feature type="compositionally biased region" description="Acidic residues" evidence="7">
    <location>
        <begin position="1681"/>
        <end position="1694"/>
    </location>
</feature>
<sequence>MFRMAGALSPVDQLQLPSCTEHDFQEALAAIKTQDAIMDEGIFEELKRYSSFKYLCHKRQQQEGRHEARQEAQRETVSASPSSPSPPSSGDRGSRRQSLTGARERGGPGLQRGPSVVLDISTPEDFACIRKINHEACNLLANSYEGYAWMCQVAAELLETLEVSAHPGGAPGASREDGEPFAAENYESRDGDARGAQRDARATRNAAGQSLLDAPRRGREPGGGGGEGEGMAVSVLLHALCDFLTMKYDSIVTRKNLLDDRSTHGSWNPPAFYWQLFKHPSIICCLVKLYQERPQDEFLACWFQDFTHHYRRAASTRASLLSPSLLASFDDGARSLLSGQEILGPDALFALEHFHTQQQLSKLTSNFSVYTLRMSEEIRRFLLWDESEELYSVSLSHTLSLFLHAENAFFYALALLVFIASWRPDLRGCRRLAQLLTRAVMAEPRQTPASSFSSSEIEEREGEREGQGEEKRRDAPRERLCKLQRLKEERNGLQILLQEIKQRTHRELAAGPEGAAAFATASFSPAVPPAAEIDAETTPARERADAQTESDWKLLKQQIEIEERLRVIEKETEDLEMHTLAVDEDMLEEEERAQDDEKTRPSLGFNVSSGGGVHRQREISAAQLYLLMTNLNQYPQLDDLFRSVTRSIFVGADIRLSPYDACELCDLLHRCMAPFESMKTLLYERQDESAVSSFFSDNLAREGGAEVGRRGSDAEWEELPCEAGAMAWKRARARDDSASVASKRQRTEALGAQELSRGGGVDGWRVGGRGKSAYAASAMLPGGETDAYLDEEAQSHTSSSVLSRSPSSPSTSSPSAVSSVLSDSNSSSVVSSALPSALSSSSLSASTLSPGAPPGAPPPSPVAVTRVSAGGAPPFAPPRGRGKGSLPPCGVAPSGGKPGACGYDGAGSAAAVRSDCSVASDSSQASSGSELSAASRRPASSSVVSAGEDGERGSAVSSSLPSSRSASPSAISRASSQRQPAWAARQRAFSGGLGKGKIFGAAPPAAAQDAERRVATGRKEGEREEGDATAAGAYAAADAFHARREGQGVRVGWSDTAGNGGGEGECGAGDVSRAAAPAWGTREDVPAASAGYEVYVHPSARHAEGGGTQARLCVGGEEWNEEASEAESNFPLGRELDEGSQVDIHPRMTAESEADFSQVGSGAAFSGAEQALPASDPVVFGRGKGKTFFEESALSPPRVLFGEQGDDVGEDEAQDSEGTSSLREDASESQAFYGRGKHAAAPARGYVELGETRFEAEQAARRADVLDLPSASQYGTCRPRDFEYQRLRKSPAAPPLEALRETALIDSLIEDFVNAVVSLETSSSLASDSGGREDAACSISSLRAAPEEGRVEEAGEEASRRGGALAPSAAATGVGHLKYVNLLVMLCVLCAYELTHRWWQARKETRRRRRELAARLEEGPDGAAASRDAWQFYDDEEDEGAAEDDEDFEDDEEEEEEEDFEADPVRDSPGETPGLRVEAESEVSAYEHAQQVASPPDSHELLWGVRTAGRGQGDGEAFAREKAERRSAGEVRRSSDGESPGRAFQRGPSEVKKVKDEREEGDSSARWGMEDLFEEPEHHPPGTSFRTPAAVYRHRNAEELCQPTPLAPQAARPAAAAAAPPSVSPFAWQARSDGKPFEPCAAPGSRKLAADPSAATPFTASGGRGKGKGPLLPKTEPLSPTDEEDQDDSADDDFSSSSESSESSSSSLSSSSAGASSLSPPRPASAARTSAHPLLAPESQASPRLQSPVSPLENSARLLHGAAPASRDARGTAPRPSPPPRVSLPSSSSSSASAEASSSALPPPATVAPDARGEAQAAAAGAPTLQPEASSAPEKRAQSAVPTSRVEPRDASSVVSAARRKRRRVAGGGERAAGAAESETHPSAAAQGDAEGASEVGSQVKSTVTSKIYRNVHTRGRLGRGRHLSQSSAEMIRNKFNEFKGSVERYKAIARSELVQIYRVCRNPKFSFEFKLFRFFSLASTSLAASAILKFIDLSLFPGRSSSLFTPLALIGSSRGAGGPEFATADAAAEGRPSVGSDLAPGADELAVFGAAGSQGSLEDEEERGGFDALVLVSDGLLLLLKLIVDRHAAKRLPVMDLLGRALISGARKEPKSSALAQQHMERRMAVVRFLLYLCKFENQVVAVISLFCRLRVRLDRSLWRFFLSELLRHCGPPFSSSFCLPVLQLLLHTLQTQGHWLQSSTKDPDARRLRTLIGRFVEESASFCDAPREPSAEVVHMCQLLERKLQAVDRMSPRE</sequence>
<accession>A0A2A9MD60</accession>
<proteinExistence type="inferred from homology"/>
<dbReference type="GeneID" id="40312309"/>
<organism evidence="8 9">
    <name type="scientific">Besnoitia besnoiti</name>
    <name type="common">Apicomplexan protozoan</name>
    <dbReference type="NCBI Taxonomy" id="94643"/>
    <lineage>
        <taxon>Eukaryota</taxon>
        <taxon>Sar</taxon>
        <taxon>Alveolata</taxon>
        <taxon>Apicomplexa</taxon>
        <taxon>Conoidasida</taxon>
        <taxon>Coccidia</taxon>
        <taxon>Eucoccidiorida</taxon>
        <taxon>Eimeriorina</taxon>
        <taxon>Sarcocystidae</taxon>
        <taxon>Besnoitia</taxon>
    </lineage>
</organism>
<comment type="caution">
    <text evidence="8">The sequence shown here is derived from an EMBL/GenBank/DDBJ whole genome shotgun (WGS) entry which is preliminary data.</text>
</comment>
<dbReference type="EMBL" id="NWUJ01000007">
    <property type="protein sequence ID" value="PFH34231.1"/>
    <property type="molecule type" value="Genomic_DNA"/>
</dbReference>
<feature type="region of interest" description="Disordered" evidence="7">
    <location>
        <begin position="1045"/>
        <end position="1066"/>
    </location>
</feature>
<evidence type="ECO:0000313" key="8">
    <source>
        <dbReference type="EMBL" id="PFH34231.1"/>
    </source>
</evidence>
<dbReference type="PANTHER" id="PTHR12144:SF0">
    <property type="entry name" value="NEGATIVE ELONGATION FACTOR C_D"/>
    <property type="match status" value="1"/>
</dbReference>
<name>A0A2A9MD60_BESBE</name>
<feature type="compositionally biased region" description="Pro residues" evidence="7">
    <location>
        <begin position="851"/>
        <end position="861"/>
    </location>
</feature>
<feature type="region of interest" description="Disordered" evidence="7">
    <location>
        <begin position="1195"/>
        <end position="1236"/>
    </location>
</feature>
<dbReference type="InterPro" id="IPR006942">
    <property type="entry name" value="TH1"/>
</dbReference>
<evidence type="ECO:0000256" key="2">
    <source>
        <dbReference type="ARBA" id="ARBA00005726"/>
    </source>
</evidence>
<feature type="region of interest" description="Disordered" evidence="7">
    <location>
        <begin position="589"/>
        <end position="612"/>
    </location>
</feature>
<comment type="similarity">
    <text evidence="2">Belongs to the NELF-D family.</text>
</comment>
<reference evidence="8 9" key="1">
    <citation type="submission" date="2017-09" db="EMBL/GenBank/DDBJ databases">
        <title>Genome sequencing of Besnoitia besnoiti strain Bb-Ger1.</title>
        <authorList>
            <person name="Schares G."/>
            <person name="Venepally P."/>
            <person name="Lorenzi H.A."/>
        </authorList>
    </citation>
    <scope>NUCLEOTIDE SEQUENCE [LARGE SCALE GENOMIC DNA]</scope>
    <source>
        <strain evidence="8 9">Bb-Ger1</strain>
    </source>
</reference>
<feature type="compositionally biased region" description="Basic and acidic residues" evidence="7">
    <location>
        <begin position="186"/>
        <end position="202"/>
    </location>
</feature>
<feature type="compositionally biased region" description="Low complexity" evidence="7">
    <location>
        <begin position="1807"/>
        <end position="1829"/>
    </location>
</feature>
<dbReference type="PANTHER" id="PTHR12144">
    <property type="entry name" value="NEGATIVE ELONGATION FACTOR D"/>
    <property type="match status" value="1"/>
</dbReference>
<feature type="compositionally biased region" description="Acidic residues" evidence="7">
    <location>
        <begin position="1204"/>
        <end position="1215"/>
    </location>
</feature>
<feature type="compositionally biased region" description="Polar residues" evidence="7">
    <location>
        <begin position="1739"/>
        <end position="1753"/>
    </location>
</feature>
<feature type="compositionally biased region" description="Basic and acidic residues" evidence="7">
    <location>
        <begin position="1009"/>
        <end position="1022"/>
    </location>
</feature>
<dbReference type="STRING" id="94643.A0A2A9MD60"/>
<dbReference type="Proteomes" id="UP000224006">
    <property type="component" value="Unassembled WGS sequence"/>
</dbReference>
<feature type="compositionally biased region" description="Basic and acidic residues" evidence="7">
    <location>
        <begin position="60"/>
        <end position="74"/>
    </location>
</feature>
<feature type="region of interest" description="Disordered" evidence="7">
    <location>
        <begin position="446"/>
        <end position="476"/>
    </location>
</feature>
<dbReference type="KEGG" id="bbes:BESB_073830"/>
<feature type="compositionally biased region" description="Basic and acidic residues" evidence="7">
    <location>
        <begin position="1517"/>
        <end position="1536"/>
    </location>
</feature>
<feature type="region of interest" description="Disordered" evidence="7">
    <location>
        <begin position="60"/>
        <end position="117"/>
    </location>
</feature>
<dbReference type="RefSeq" id="XP_029218240.1">
    <property type="nucleotide sequence ID" value="XM_029365756.1"/>
</dbReference>
<keyword evidence="6" id="KW-0539">Nucleus</keyword>
<evidence type="ECO:0000256" key="6">
    <source>
        <dbReference type="ARBA" id="ARBA00023242"/>
    </source>
</evidence>
<feature type="compositionally biased region" description="Acidic residues" evidence="7">
    <location>
        <begin position="1436"/>
        <end position="1462"/>
    </location>
</feature>